<dbReference type="Pfam" id="PF25390">
    <property type="entry name" value="WD40_RLD"/>
    <property type="match status" value="1"/>
</dbReference>
<sequence>MPSAASGRGGGTSTLFAWGCGEDGQLGAAEAPTPGATETNDWCVEAPRAVELGESASGVIVSACAGSRNSVCVTTRDDSSSCEAYAWGWNSHRALGFSYEECDELHVKTPKRHSSMKTEDGERINVVAIASGGWHAVCVDSDGVAYGYGGNEYAQAGPPDANAEHRNTSIPDRDWAPIRALLWPPRKVSLPAPVAQVSCGGMSSFALLHDGRVFEWGQTSEDDEPRTAPRQLDAKDKHVVEIAAGSFHLLMRTRNGEVMSYGNGSYGQLGLGATGAADVCRVIETFGRLGVVKIAAGGWHSAAVTAGGVLYTWGRGEYGRLGHGDDVKDKVVPKLVELDESVFIADIALGGSHSCAITAEGNVLSWGRTTLGRLGRVIRDPSSSTCGVPSRVAFPPLPNGKRWKALKISCGGRHTLAVCTVSTDDADVPTA</sequence>
<name>A0A1Y5I7Z3_OSTTA</name>
<feature type="repeat" description="RCC1" evidence="2">
    <location>
        <begin position="13"/>
        <end position="76"/>
    </location>
</feature>
<keyword evidence="1" id="KW-0677">Repeat</keyword>
<dbReference type="PRINTS" id="PR00633">
    <property type="entry name" value="RCCNDNSATION"/>
</dbReference>
<dbReference type="PROSITE" id="PS00626">
    <property type="entry name" value="RCC1_2"/>
    <property type="match status" value="1"/>
</dbReference>
<accession>A0A1Y5I7Z3</accession>
<dbReference type="InterPro" id="IPR000408">
    <property type="entry name" value="Reg_chr_condens"/>
</dbReference>
<organism evidence="4">
    <name type="scientific">Ostreococcus tauri</name>
    <name type="common">Marine green alga</name>
    <dbReference type="NCBI Taxonomy" id="70448"/>
    <lineage>
        <taxon>Eukaryota</taxon>
        <taxon>Viridiplantae</taxon>
        <taxon>Chlorophyta</taxon>
        <taxon>Mamiellophyceae</taxon>
        <taxon>Mamiellales</taxon>
        <taxon>Bathycoccaceae</taxon>
        <taxon>Ostreococcus</taxon>
    </lineage>
</organism>
<dbReference type="eggNOG" id="KOG1426">
    <property type="taxonomic scope" value="Eukaryota"/>
</dbReference>
<gene>
    <name evidence="4" type="ORF">BE221DRAFT_193813</name>
</gene>
<dbReference type="Pfam" id="PF00415">
    <property type="entry name" value="RCC1"/>
    <property type="match status" value="2"/>
</dbReference>
<evidence type="ECO:0000313" key="4">
    <source>
        <dbReference type="EMBL" id="OUS44344.1"/>
    </source>
</evidence>
<protein>
    <submittedName>
        <fullName evidence="4">Regulator of chromosome condensation 1/beta-lactamase-inhibitor protein II</fullName>
    </submittedName>
</protein>
<dbReference type="SUPFAM" id="SSF50985">
    <property type="entry name" value="RCC1/BLIP-II"/>
    <property type="match status" value="2"/>
</dbReference>
<feature type="repeat" description="RCC1" evidence="2">
    <location>
        <begin position="308"/>
        <end position="360"/>
    </location>
</feature>
<reference evidence="4" key="1">
    <citation type="submission" date="2017-04" db="EMBL/GenBank/DDBJ databases">
        <title>Population genomics of picophytoplankton unveils novel chromosome hypervariability.</title>
        <authorList>
            <consortium name="DOE Joint Genome Institute"/>
            <person name="Blanc-Mathieu R."/>
            <person name="Krasovec M."/>
            <person name="Hebrard M."/>
            <person name="Yau S."/>
            <person name="Desgranges E."/>
            <person name="Martin J."/>
            <person name="Schackwitz W."/>
            <person name="Kuo A."/>
            <person name="Salin G."/>
            <person name="Donnadieu C."/>
            <person name="Desdevises Y."/>
            <person name="Sanchez-Ferandin S."/>
            <person name="Moreau H."/>
            <person name="Rivals E."/>
            <person name="Grigoriev I.V."/>
            <person name="Grimsley N."/>
            <person name="Eyre-Walker A."/>
            <person name="Piganeau G."/>
        </authorList>
    </citation>
    <scope>NUCLEOTIDE SEQUENCE [LARGE SCALE GENOMIC DNA]</scope>
    <source>
        <strain evidence="4">RCC 1115</strain>
    </source>
</reference>
<dbReference type="PANTHER" id="PTHR22872">
    <property type="entry name" value="BTK-BINDING PROTEIN-RELATED"/>
    <property type="match status" value="1"/>
</dbReference>
<feature type="repeat" description="RCC1" evidence="2">
    <location>
        <begin position="361"/>
        <end position="421"/>
    </location>
</feature>
<dbReference type="InterPro" id="IPR009091">
    <property type="entry name" value="RCC1/BLIP-II"/>
</dbReference>
<feature type="repeat" description="RCC1" evidence="2">
    <location>
        <begin position="256"/>
        <end position="307"/>
    </location>
</feature>
<dbReference type="PROSITE" id="PS50012">
    <property type="entry name" value="RCC1_3"/>
    <property type="match status" value="7"/>
</dbReference>
<feature type="domain" description="RCC1-like" evidence="3">
    <location>
        <begin position="187"/>
        <end position="419"/>
    </location>
</feature>
<proteinExistence type="predicted"/>
<evidence type="ECO:0000259" key="3">
    <source>
        <dbReference type="Pfam" id="PF25390"/>
    </source>
</evidence>
<dbReference type="Proteomes" id="UP000195557">
    <property type="component" value="Unassembled WGS sequence"/>
</dbReference>
<evidence type="ECO:0000256" key="2">
    <source>
        <dbReference type="PROSITE-ProRule" id="PRU00235"/>
    </source>
</evidence>
<dbReference type="InterPro" id="IPR058923">
    <property type="entry name" value="RCC1-like_dom"/>
</dbReference>
<feature type="repeat" description="RCC1" evidence="2">
    <location>
        <begin position="143"/>
        <end position="210"/>
    </location>
</feature>
<feature type="repeat" description="RCC1" evidence="2">
    <location>
        <begin position="211"/>
        <end position="255"/>
    </location>
</feature>
<dbReference type="Gene3D" id="2.130.10.30">
    <property type="entry name" value="Regulator of chromosome condensation 1/beta-lactamase-inhibitor protein II"/>
    <property type="match status" value="2"/>
</dbReference>
<dbReference type="AlphaFoldDB" id="A0A1Y5I7Z3"/>
<dbReference type="InterPro" id="IPR051625">
    <property type="entry name" value="Signaling_Regulatory_Domain"/>
</dbReference>
<feature type="repeat" description="RCC1" evidence="2">
    <location>
        <begin position="82"/>
        <end position="142"/>
    </location>
</feature>
<dbReference type="EMBL" id="KZ155825">
    <property type="protein sequence ID" value="OUS44344.1"/>
    <property type="molecule type" value="Genomic_DNA"/>
</dbReference>
<evidence type="ECO:0000256" key="1">
    <source>
        <dbReference type="ARBA" id="ARBA00022737"/>
    </source>
</evidence>